<name>A0A1Z3CGB5_FUSNP</name>
<proteinExistence type="predicted"/>
<dbReference type="RefSeq" id="WP_088337037.1">
    <property type="nucleotide sequence ID" value="NZ_CP021934.1"/>
</dbReference>
<evidence type="ECO:0000313" key="2">
    <source>
        <dbReference type="Proteomes" id="UP000196759"/>
    </source>
</evidence>
<dbReference type="EMBL" id="CP021934">
    <property type="protein sequence ID" value="ASC02654.1"/>
    <property type="molecule type" value="Genomic_DNA"/>
</dbReference>
<organism evidence="1 2">
    <name type="scientific">Fusobacterium nucleatum subsp. polymorphum</name>
    <name type="common">Fusobacterium polymorphum</name>
    <dbReference type="NCBI Taxonomy" id="76857"/>
    <lineage>
        <taxon>Bacteria</taxon>
        <taxon>Fusobacteriati</taxon>
        <taxon>Fusobacteriota</taxon>
        <taxon>Fusobacteriia</taxon>
        <taxon>Fusobacteriales</taxon>
        <taxon>Fusobacteriaceae</taxon>
        <taxon>Fusobacterium</taxon>
    </lineage>
</organism>
<sequence length="343" mass="40904">MSIYELIKKNIQSDGRLKKDFRILDEDVWKSNDDGQEDVQCLEYIDNMIEADIEGLLDIIFKIKDNNYDEIEKELEIYFENYRDTILIYREPLYKYFGKNKISISSLSNIYNFFKKMLTKSRNIFIIKISIIILNSLNLEYNIELLEIIKILALCSEFTLLGVLFIKILKNIDINKEIYELAKKVYAWGKMACIFYLETNTNEIKDWILNESTEENILYNFAAITYSDKADIRKRLKKTSFKKNEFSKISFLIYSLLFLDTEKGITFLDYKEELLINYLELAKSIELSETDYLTIEEISSYMKDDIYYMEELGGEMREDEYFFPLEISNKLLKECKEILNNRN</sequence>
<gene>
    <name evidence="1" type="ORF">CBG50_04640</name>
</gene>
<reference evidence="1 2" key="1">
    <citation type="submission" date="2017-06" db="EMBL/GenBank/DDBJ databases">
        <title>Draft genome sequence of Fusobacterium nucleatum subsp. polymorphum KCOM 1260 (=ChDC F218).</title>
        <authorList>
            <person name="Kook J.-K."/>
            <person name="Park S.-N."/>
            <person name="Lim Y.K."/>
            <person name="Roh H."/>
        </authorList>
    </citation>
    <scope>NUCLEOTIDE SEQUENCE [LARGE SCALE GENOMIC DNA]</scope>
    <source>
        <strain evidence="2">KCOM 1260 (ChDC F218)</strain>
    </source>
</reference>
<keyword evidence="2" id="KW-1185">Reference proteome</keyword>
<evidence type="ECO:0000313" key="1">
    <source>
        <dbReference type="EMBL" id="ASC02654.1"/>
    </source>
</evidence>
<protein>
    <submittedName>
        <fullName evidence="1">Uncharacterized protein</fullName>
    </submittedName>
</protein>
<dbReference type="AlphaFoldDB" id="A0A1Z3CGB5"/>
<accession>A0A1Z3CGB5</accession>
<dbReference type="Proteomes" id="UP000196759">
    <property type="component" value="Chromosome"/>
</dbReference>